<organism evidence="1 2">
    <name type="scientific">Roseinatronobacter bogoriensis subsp. barguzinensis</name>
    <dbReference type="NCBI Taxonomy" id="441209"/>
    <lineage>
        <taxon>Bacteria</taxon>
        <taxon>Pseudomonadati</taxon>
        <taxon>Pseudomonadota</taxon>
        <taxon>Alphaproteobacteria</taxon>
        <taxon>Rhodobacterales</taxon>
        <taxon>Paracoccaceae</taxon>
        <taxon>Roseinatronobacter</taxon>
    </lineage>
</organism>
<dbReference type="RefSeq" id="WP_071481579.1">
    <property type="nucleotide sequence ID" value="NZ_CP024899.1"/>
</dbReference>
<dbReference type="SUPFAM" id="SSF117856">
    <property type="entry name" value="AF0104/ALDC/Ptd012-like"/>
    <property type="match status" value="2"/>
</dbReference>
<keyword evidence="2" id="KW-1185">Reference proteome</keyword>
<dbReference type="KEGG" id="rbg:BG454_16020"/>
<evidence type="ECO:0000313" key="2">
    <source>
        <dbReference type="Proteomes" id="UP000228948"/>
    </source>
</evidence>
<sequence>MRTITHPGPIADRRADVVPCHADPIEVTLRAGHTLTRAITQGLAEAGYANGYLRLDGVSLAPLHYVTPAPAPGDGHAAWYSQTFSQPLAKIQHGGAHLGVRDGQAFVHCHAMWQDQGMGHVLCDDSLIAEDVTVQGWGLRGAGLVAQPDRETQFTLFRPQAEGAPVDGASLLVTLRPNQDIGQALARIAQDHHITRARVEGIGSLVGTVFDQGTRLESYATELLIVEGALHGHETVLQVASVGFDGAGQTGRLQAGQNAICVTAEVLIIALPDLG</sequence>
<proteinExistence type="predicted"/>
<gene>
    <name evidence="1" type="ORF">BG454_16020</name>
</gene>
<dbReference type="OrthoDB" id="8720942at2"/>
<dbReference type="STRING" id="441209.GCA_001870665_02986"/>
<dbReference type="Gene3D" id="3.30.1330.80">
    <property type="entry name" value="Hypothetical protein, similar to alpha- acetolactate decarboxylase, domain 2"/>
    <property type="match status" value="2"/>
</dbReference>
<accession>A0A2K8KCH0</accession>
<evidence type="ECO:0000313" key="1">
    <source>
        <dbReference type="EMBL" id="ATX67137.1"/>
    </source>
</evidence>
<dbReference type="Proteomes" id="UP000228948">
    <property type="component" value="Chromosome"/>
</dbReference>
<reference evidence="1 2" key="1">
    <citation type="submission" date="2017-11" db="EMBL/GenBank/DDBJ databases">
        <title>Revised Sequence and Annotation of the Rhodobaca barguzinensis strain alga05 Genome.</title>
        <authorList>
            <person name="Kopejtka K."/>
            <person name="Tomasch J.M."/>
            <person name="Bunk B."/>
            <person name="Koblizek M."/>
        </authorList>
    </citation>
    <scope>NUCLEOTIDE SEQUENCE [LARGE SCALE GENOMIC DNA]</scope>
    <source>
        <strain evidence="2">alga05</strain>
    </source>
</reference>
<dbReference type="AlphaFoldDB" id="A0A2K8KCH0"/>
<protein>
    <submittedName>
        <fullName evidence="1">DUF296 domain-containing protein</fullName>
    </submittedName>
</protein>
<name>A0A2K8KCH0_9RHOB</name>
<dbReference type="EMBL" id="CP024899">
    <property type="protein sequence ID" value="ATX67137.1"/>
    <property type="molecule type" value="Genomic_DNA"/>
</dbReference>